<dbReference type="PANTHER" id="PTHR43420:SF12">
    <property type="entry name" value="N-ACETYLTRANSFERASE DOMAIN-CONTAINING PROTEIN"/>
    <property type="match status" value="1"/>
</dbReference>
<comment type="caution">
    <text evidence="4">The sequence shown here is derived from an EMBL/GenBank/DDBJ whole genome shotgun (WGS) entry which is preliminary data.</text>
</comment>
<dbReference type="Proteomes" id="UP001500191">
    <property type="component" value="Unassembled WGS sequence"/>
</dbReference>
<evidence type="ECO:0000313" key="5">
    <source>
        <dbReference type="Proteomes" id="UP001500191"/>
    </source>
</evidence>
<protein>
    <recommendedName>
        <fullName evidence="3">N-acetyltransferase domain-containing protein</fullName>
    </recommendedName>
</protein>
<evidence type="ECO:0000256" key="2">
    <source>
        <dbReference type="ARBA" id="ARBA00023315"/>
    </source>
</evidence>
<evidence type="ECO:0000256" key="1">
    <source>
        <dbReference type="ARBA" id="ARBA00022679"/>
    </source>
</evidence>
<reference evidence="5" key="1">
    <citation type="journal article" date="2019" name="Int. J. Syst. Evol. Microbiol.">
        <title>The Global Catalogue of Microorganisms (GCM) 10K type strain sequencing project: providing services to taxonomists for standard genome sequencing and annotation.</title>
        <authorList>
            <consortium name="The Broad Institute Genomics Platform"/>
            <consortium name="The Broad Institute Genome Sequencing Center for Infectious Disease"/>
            <person name="Wu L."/>
            <person name="Ma J."/>
        </authorList>
    </citation>
    <scope>NUCLEOTIDE SEQUENCE [LARGE SCALE GENOMIC DNA]</scope>
    <source>
        <strain evidence="5">JCM 14368</strain>
    </source>
</reference>
<accession>A0ABP3M963</accession>
<dbReference type="SUPFAM" id="SSF55729">
    <property type="entry name" value="Acyl-CoA N-acyltransferases (Nat)"/>
    <property type="match status" value="1"/>
</dbReference>
<dbReference type="Pfam" id="PF00583">
    <property type="entry name" value="Acetyltransf_1"/>
    <property type="match status" value="1"/>
</dbReference>
<evidence type="ECO:0000313" key="4">
    <source>
        <dbReference type="EMBL" id="GAA0514568.1"/>
    </source>
</evidence>
<evidence type="ECO:0000259" key="3">
    <source>
        <dbReference type="PROSITE" id="PS51186"/>
    </source>
</evidence>
<sequence length="163" mass="17586">MGCLLAERDGQLLGYVLGRADPGGYRRALLAAAGRVAGRIVRPDTRLSLRYLLRAARHPGPHADERQYPAHLHLNLLPGARGQGVGRQLLLAHLQALRDAGVPGTQLSTTTENVAALRLYTRAGFEVAAQRDSDLWTPWLGRPARHVVMVQSLRAPSPATPAG</sequence>
<dbReference type="Gene3D" id="3.40.630.30">
    <property type="match status" value="1"/>
</dbReference>
<keyword evidence="5" id="KW-1185">Reference proteome</keyword>
<name>A0ABP3M963_9DEIO</name>
<dbReference type="InterPro" id="IPR016181">
    <property type="entry name" value="Acyl_CoA_acyltransferase"/>
</dbReference>
<keyword evidence="2" id="KW-0012">Acyltransferase</keyword>
<dbReference type="InterPro" id="IPR000182">
    <property type="entry name" value="GNAT_dom"/>
</dbReference>
<gene>
    <name evidence="4" type="ORF">GCM10008937_22850</name>
</gene>
<proteinExistence type="predicted"/>
<dbReference type="PANTHER" id="PTHR43420">
    <property type="entry name" value="ACETYLTRANSFERASE"/>
    <property type="match status" value="1"/>
</dbReference>
<organism evidence="4 5">
    <name type="scientific">Deinococcus depolymerans</name>
    <dbReference type="NCBI Taxonomy" id="392408"/>
    <lineage>
        <taxon>Bacteria</taxon>
        <taxon>Thermotogati</taxon>
        <taxon>Deinococcota</taxon>
        <taxon>Deinococci</taxon>
        <taxon>Deinococcales</taxon>
        <taxon>Deinococcaceae</taxon>
        <taxon>Deinococcus</taxon>
    </lineage>
</organism>
<dbReference type="PROSITE" id="PS51186">
    <property type="entry name" value="GNAT"/>
    <property type="match status" value="1"/>
</dbReference>
<feature type="domain" description="N-acetyltransferase" evidence="3">
    <location>
        <begin position="1"/>
        <end position="154"/>
    </location>
</feature>
<dbReference type="EMBL" id="BAAADB010000021">
    <property type="protein sequence ID" value="GAA0514568.1"/>
    <property type="molecule type" value="Genomic_DNA"/>
</dbReference>
<keyword evidence="1" id="KW-0808">Transferase</keyword>
<dbReference type="InterPro" id="IPR050680">
    <property type="entry name" value="YpeA/RimI_acetyltransf"/>
</dbReference>